<reference evidence="3 4" key="1">
    <citation type="journal article" date="2020" name="ISME J.">
        <title>Uncovering the hidden diversity of litter-decomposition mechanisms in mushroom-forming fungi.</title>
        <authorList>
            <person name="Floudas D."/>
            <person name="Bentzer J."/>
            <person name="Ahren D."/>
            <person name="Johansson T."/>
            <person name="Persson P."/>
            <person name="Tunlid A."/>
        </authorList>
    </citation>
    <scope>NUCLEOTIDE SEQUENCE [LARGE SCALE GENOMIC DNA]</scope>
    <source>
        <strain evidence="3 4">CBS 146.42</strain>
    </source>
</reference>
<gene>
    <name evidence="3" type="ORF">D9756_008373</name>
</gene>
<evidence type="ECO:0000259" key="2">
    <source>
        <dbReference type="PROSITE" id="PS50156"/>
    </source>
</evidence>
<name>A0A8H5FVU4_9AGAR</name>
<dbReference type="AlphaFoldDB" id="A0A8H5FVU4"/>
<feature type="transmembrane region" description="Helical" evidence="1">
    <location>
        <begin position="20"/>
        <end position="38"/>
    </location>
</feature>
<proteinExistence type="predicted"/>
<dbReference type="Proteomes" id="UP000559027">
    <property type="component" value="Unassembled WGS sequence"/>
</dbReference>
<evidence type="ECO:0000313" key="4">
    <source>
        <dbReference type="Proteomes" id="UP000559027"/>
    </source>
</evidence>
<dbReference type="EMBL" id="JAACJO010000013">
    <property type="protein sequence ID" value="KAF5351011.1"/>
    <property type="molecule type" value="Genomic_DNA"/>
</dbReference>
<dbReference type="OrthoDB" id="3066308at2759"/>
<evidence type="ECO:0000256" key="1">
    <source>
        <dbReference type="SAM" id="Phobius"/>
    </source>
</evidence>
<feature type="transmembrane region" description="Helical" evidence="1">
    <location>
        <begin position="391"/>
        <end position="418"/>
    </location>
</feature>
<accession>A0A8H5FVU4</accession>
<comment type="caution">
    <text evidence="3">The sequence shown here is derived from an EMBL/GenBank/DDBJ whole genome shotgun (WGS) entry which is preliminary data.</text>
</comment>
<sequence>MRAVLKPFALHAAYTPIETIVFFCIAGTLAYLHILNAIKHSAFLSPPTTPYATTTLRPAHALLHRGEWVNVRETAWDHARADNRATALELHQLVLTLDSPRGKFVPESISLLDSPLSDSTRNLTYHLTTSFLSSTGRKYPSICYRPFNSSLSTCFTHQHASLRSFTQTLAFAPGTHKDDWVSALTADERGGRVFTDDSGTKFQVESARTAADHVPIGQMNSPTWVAYAARTMVLRFWDLAKKADSLDILLILAGYLLMHTTFFLLFTRSRKLGSNFWLPCAILSSAILALLISLPIAMALRIPIDPVALTEALPFLVCTIGFDKPLRLARTVFTHPHLLASPNPGAQMKPAPKIITESLTKVYPPIIRDYFLEIAVLVVGAYSKVGGLKEVCALAALILGVDCVLLCTYLAAILGIMIEVSVHSIHYFHHYFLHSIRYLNDMARLLEVSTHSRKIMSYHNPLVIFSVPKIDIVCTHKMWCHGGSASYFFGTLDFFPSVLCFFLSSFSSSPSCSRSVSNWPGRVDGLSCECHVRWCIAAGVR</sequence>
<keyword evidence="4" id="KW-1185">Reference proteome</keyword>
<evidence type="ECO:0000313" key="3">
    <source>
        <dbReference type="EMBL" id="KAF5351011.1"/>
    </source>
</evidence>
<feature type="transmembrane region" description="Helical" evidence="1">
    <location>
        <begin position="276"/>
        <end position="300"/>
    </location>
</feature>
<protein>
    <recommendedName>
        <fullName evidence="2">SSD domain-containing protein</fullName>
    </recommendedName>
</protein>
<keyword evidence="1" id="KW-0472">Membrane</keyword>
<keyword evidence="1" id="KW-1133">Transmembrane helix</keyword>
<feature type="domain" description="SSD" evidence="2">
    <location>
        <begin position="247"/>
        <end position="416"/>
    </location>
</feature>
<keyword evidence="1" id="KW-0812">Transmembrane</keyword>
<dbReference type="Pfam" id="PF12349">
    <property type="entry name" value="Sterol-sensing"/>
    <property type="match status" value="1"/>
</dbReference>
<dbReference type="InterPro" id="IPR000731">
    <property type="entry name" value="SSD"/>
</dbReference>
<organism evidence="3 4">
    <name type="scientific">Leucocoprinus leucothites</name>
    <dbReference type="NCBI Taxonomy" id="201217"/>
    <lineage>
        <taxon>Eukaryota</taxon>
        <taxon>Fungi</taxon>
        <taxon>Dikarya</taxon>
        <taxon>Basidiomycota</taxon>
        <taxon>Agaricomycotina</taxon>
        <taxon>Agaricomycetes</taxon>
        <taxon>Agaricomycetidae</taxon>
        <taxon>Agaricales</taxon>
        <taxon>Agaricineae</taxon>
        <taxon>Agaricaceae</taxon>
        <taxon>Leucocoprinus</taxon>
    </lineage>
</organism>
<dbReference type="InterPro" id="IPR053958">
    <property type="entry name" value="HMGCR/SNAP/NPC1-like_SSD"/>
</dbReference>
<feature type="transmembrane region" description="Helical" evidence="1">
    <location>
        <begin position="245"/>
        <end position="264"/>
    </location>
</feature>
<dbReference type="PROSITE" id="PS50156">
    <property type="entry name" value="SSD"/>
    <property type="match status" value="1"/>
</dbReference>